<evidence type="ECO:0000313" key="2">
    <source>
        <dbReference type="Proteomes" id="UP000299102"/>
    </source>
</evidence>
<dbReference type="Proteomes" id="UP000299102">
    <property type="component" value="Unassembled WGS sequence"/>
</dbReference>
<evidence type="ECO:0000313" key="1">
    <source>
        <dbReference type="EMBL" id="GBP26680.1"/>
    </source>
</evidence>
<sequence length="125" mass="13562">MRQRTLVRCGLNLANSAPPHTGPSYVTDGQCLSAAGQNIIGQASRCVSWSLKRGIAGLRAARNRRQTVAPPVMIAVIINRLRFSGIQIETAGKVGMKIKTVVGLEIRNKTEHGSEIRNKSTQEIN</sequence>
<protein>
    <submittedName>
        <fullName evidence="1">Uncharacterized protein</fullName>
    </submittedName>
</protein>
<accession>A0A4C1UKK6</accession>
<dbReference type="EMBL" id="BGZK01000183">
    <property type="protein sequence ID" value="GBP26680.1"/>
    <property type="molecule type" value="Genomic_DNA"/>
</dbReference>
<proteinExistence type="predicted"/>
<reference evidence="1 2" key="1">
    <citation type="journal article" date="2019" name="Commun. Biol.">
        <title>The bagworm genome reveals a unique fibroin gene that provides high tensile strength.</title>
        <authorList>
            <person name="Kono N."/>
            <person name="Nakamura H."/>
            <person name="Ohtoshi R."/>
            <person name="Tomita M."/>
            <person name="Numata K."/>
            <person name="Arakawa K."/>
        </authorList>
    </citation>
    <scope>NUCLEOTIDE SEQUENCE [LARGE SCALE GENOMIC DNA]</scope>
</reference>
<organism evidence="1 2">
    <name type="scientific">Eumeta variegata</name>
    <name type="common">Bagworm moth</name>
    <name type="synonym">Eumeta japonica</name>
    <dbReference type="NCBI Taxonomy" id="151549"/>
    <lineage>
        <taxon>Eukaryota</taxon>
        <taxon>Metazoa</taxon>
        <taxon>Ecdysozoa</taxon>
        <taxon>Arthropoda</taxon>
        <taxon>Hexapoda</taxon>
        <taxon>Insecta</taxon>
        <taxon>Pterygota</taxon>
        <taxon>Neoptera</taxon>
        <taxon>Endopterygota</taxon>
        <taxon>Lepidoptera</taxon>
        <taxon>Glossata</taxon>
        <taxon>Ditrysia</taxon>
        <taxon>Tineoidea</taxon>
        <taxon>Psychidae</taxon>
        <taxon>Oiketicinae</taxon>
        <taxon>Eumeta</taxon>
    </lineage>
</organism>
<keyword evidence="2" id="KW-1185">Reference proteome</keyword>
<dbReference type="AlphaFoldDB" id="A0A4C1UKK6"/>
<gene>
    <name evidence="1" type="ORF">EVAR_23450_1</name>
</gene>
<name>A0A4C1UKK6_EUMVA</name>
<comment type="caution">
    <text evidence="1">The sequence shown here is derived from an EMBL/GenBank/DDBJ whole genome shotgun (WGS) entry which is preliminary data.</text>
</comment>